<feature type="region of interest" description="Disordered" evidence="1">
    <location>
        <begin position="78"/>
        <end position="122"/>
    </location>
</feature>
<gene>
    <name evidence="2" type="ORF">PLEPLA_LOCUS23900</name>
</gene>
<protein>
    <submittedName>
        <fullName evidence="2">Uncharacterized protein</fullName>
    </submittedName>
</protein>
<accession>A0A9N7UNQ4</accession>
<evidence type="ECO:0000256" key="1">
    <source>
        <dbReference type="SAM" id="MobiDB-lite"/>
    </source>
</evidence>
<proteinExistence type="predicted"/>
<dbReference type="Proteomes" id="UP001153269">
    <property type="component" value="Unassembled WGS sequence"/>
</dbReference>
<organism evidence="2 3">
    <name type="scientific">Pleuronectes platessa</name>
    <name type="common">European plaice</name>
    <dbReference type="NCBI Taxonomy" id="8262"/>
    <lineage>
        <taxon>Eukaryota</taxon>
        <taxon>Metazoa</taxon>
        <taxon>Chordata</taxon>
        <taxon>Craniata</taxon>
        <taxon>Vertebrata</taxon>
        <taxon>Euteleostomi</taxon>
        <taxon>Actinopterygii</taxon>
        <taxon>Neopterygii</taxon>
        <taxon>Teleostei</taxon>
        <taxon>Neoteleostei</taxon>
        <taxon>Acanthomorphata</taxon>
        <taxon>Carangaria</taxon>
        <taxon>Pleuronectiformes</taxon>
        <taxon>Pleuronectoidei</taxon>
        <taxon>Pleuronectidae</taxon>
        <taxon>Pleuronectes</taxon>
    </lineage>
</organism>
<evidence type="ECO:0000313" key="2">
    <source>
        <dbReference type="EMBL" id="CAB1435862.1"/>
    </source>
</evidence>
<dbReference type="EMBL" id="CADEAL010001822">
    <property type="protein sequence ID" value="CAB1435862.1"/>
    <property type="molecule type" value="Genomic_DNA"/>
</dbReference>
<feature type="compositionally biased region" description="Basic and acidic residues" evidence="1">
    <location>
        <begin position="105"/>
        <end position="115"/>
    </location>
</feature>
<name>A0A9N7UNQ4_PLEPL</name>
<keyword evidence="3" id="KW-1185">Reference proteome</keyword>
<evidence type="ECO:0000313" key="3">
    <source>
        <dbReference type="Proteomes" id="UP001153269"/>
    </source>
</evidence>
<reference evidence="2" key="1">
    <citation type="submission" date="2020-03" db="EMBL/GenBank/DDBJ databases">
        <authorList>
            <person name="Weist P."/>
        </authorList>
    </citation>
    <scope>NUCLEOTIDE SEQUENCE</scope>
</reference>
<dbReference type="AlphaFoldDB" id="A0A9N7UNQ4"/>
<sequence>MCISFPLNYREVFVRAPNESVSLWYTFGGGTKLDKDLGVVRPTLTLLPPSSEELQQGHCHSGVYGQRGLPLILEPGLEGGGQQQLLRGVSQPGGPGGGRPLQLEQHLEPPCRPVEEGGLSEL</sequence>
<comment type="caution">
    <text evidence="2">The sequence shown here is derived from an EMBL/GenBank/DDBJ whole genome shotgun (WGS) entry which is preliminary data.</text>
</comment>